<keyword evidence="4" id="KW-0406">Ion transport</keyword>
<dbReference type="GO" id="GO:1901678">
    <property type="term" value="P:iron coordination entity transport"/>
    <property type="evidence" value="ECO:0007669"/>
    <property type="project" value="UniProtKB-ARBA"/>
</dbReference>
<reference evidence="8 9" key="1">
    <citation type="submission" date="2014-10" db="EMBL/GenBank/DDBJ databases">
        <title>The Complete Genome Sequence for the Shellfish Pathogen Vibrio coralliilyticus RE98 Isolated from a Shellfish Hatchery.</title>
        <authorList>
            <person name="Richards G.P."/>
            <person name="Bono J.L."/>
            <person name="Watson M.A."/>
            <person name="Needleman D.S."/>
        </authorList>
    </citation>
    <scope>NUCLEOTIDE SEQUENCE [LARGE SCALE GENOMIC DNA]</scope>
    <source>
        <strain evidence="8 9">RE98</strain>
    </source>
</reference>
<dbReference type="CDD" id="cd01140">
    <property type="entry name" value="FatB"/>
    <property type="match status" value="1"/>
</dbReference>
<protein>
    <submittedName>
        <fullName evidence="8">Enterochelin ABC transporter substrate-binding protein</fullName>
    </submittedName>
</protein>
<comment type="similarity">
    <text evidence="2">Belongs to the bacterial solute-binding protein 8 family.</text>
</comment>
<evidence type="ECO:0000313" key="8">
    <source>
        <dbReference type="EMBL" id="AIW21207.1"/>
    </source>
</evidence>
<evidence type="ECO:0000259" key="7">
    <source>
        <dbReference type="PROSITE" id="PS50983"/>
    </source>
</evidence>
<keyword evidence="4" id="KW-0410">Iron transport</keyword>
<proteinExistence type="inferred from homology"/>
<dbReference type="AlphaFoldDB" id="A0AAN0SF05"/>
<evidence type="ECO:0000256" key="6">
    <source>
        <dbReference type="SAM" id="SignalP"/>
    </source>
</evidence>
<comment type="subcellular location">
    <subcellularLocation>
        <location evidence="1">Cell envelope</location>
    </subcellularLocation>
</comment>
<evidence type="ECO:0000256" key="1">
    <source>
        <dbReference type="ARBA" id="ARBA00004196"/>
    </source>
</evidence>
<dbReference type="EMBL" id="CP009618">
    <property type="protein sequence ID" value="AIW21207.1"/>
    <property type="molecule type" value="Genomic_DNA"/>
</dbReference>
<sequence>MLIKSWVALCLMLAASLVHAGMITVTHPLGETTLESKPARVIVLGMDTLDVLDNLGIEPVAIVKSPMPHYLSKYQDDSYVSAGSLFEPDFEKIFALKPDLIIASNRSSESYPELSKIAPTIVFMADARRYWQTTQAAWRMMGKVFEREEDIEHKINQAQARIDQIRQQTKITKPKALVVMTNGGKLTTFGQDSRYGAIFTLFGFEPADSNNANKVHGDLISYEYIAQSDPEHLLILDRDQAIGRDSGEAFKKLDNPLMSQTQAAKNNRIHFLNPHAWYISASGIQATQMMIDDMSQAVK</sequence>
<accession>A0AAN0SF05</accession>
<dbReference type="InterPro" id="IPR033870">
    <property type="entry name" value="FatB"/>
</dbReference>
<dbReference type="Pfam" id="PF01497">
    <property type="entry name" value="Peripla_BP_2"/>
    <property type="match status" value="1"/>
</dbReference>
<dbReference type="PANTHER" id="PTHR30532:SF28">
    <property type="entry name" value="PETROBACTIN-BINDING PROTEIN YCLQ"/>
    <property type="match status" value="1"/>
</dbReference>
<dbReference type="Gene3D" id="3.40.50.1980">
    <property type="entry name" value="Nitrogenase molybdenum iron protein domain"/>
    <property type="match status" value="2"/>
</dbReference>
<feature type="chain" id="PRO_5043026788" evidence="6">
    <location>
        <begin position="21"/>
        <end position="299"/>
    </location>
</feature>
<name>A0AAN0SF05_9VIBR</name>
<keyword evidence="4" id="KW-0408">Iron</keyword>
<keyword evidence="3" id="KW-0813">Transport</keyword>
<gene>
    <name evidence="8" type="ORF">IX92_19470</name>
</gene>
<feature type="domain" description="Fe/B12 periplasmic-binding" evidence="7">
    <location>
        <begin position="40"/>
        <end position="299"/>
    </location>
</feature>
<dbReference type="Proteomes" id="UP000030081">
    <property type="component" value="Chromosome 2"/>
</dbReference>
<dbReference type="PANTHER" id="PTHR30532">
    <property type="entry name" value="IRON III DICITRATE-BINDING PERIPLASMIC PROTEIN"/>
    <property type="match status" value="1"/>
</dbReference>
<evidence type="ECO:0000256" key="2">
    <source>
        <dbReference type="ARBA" id="ARBA00008814"/>
    </source>
</evidence>
<feature type="signal peptide" evidence="6">
    <location>
        <begin position="1"/>
        <end position="20"/>
    </location>
</feature>
<evidence type="ECO:0000313" key="9">
    <source>
        <dbReference type="Proteomes" id="UP000030081"/>
    </source>
</evidence>
<dbReference type="RefSeq" id="WP_043010187.1">
    <property type="nucleotide sequence ID" value="NZ_CP009618.1"/>
</dbReference>
<dbReference type="PROSITE" id="PS50983">
    <property type="entry name" value="FE_B12_PBP"/>
    <property type="match status" value="1"/>
</dbReference>
<organism evidence="8 9">
    <name type="scientific">Vibrio coralliilyticus</name>
    <dbReference type="NCBI Taxonomy" id="190893"/>
    <lineage>
        <taxon>Bacteria</taxon>
        <taxon>Pseudomonadati</taxon>
        <taxon>Pseudomonadota</taxon>
        <taxon>Gammaproteobacteria</taxon>
        <taxon>Vibrionales</taxon>
        <taxon>Vibrionaceae</taxon>
        <taxon>Vibrio</taxon>
    </lineage>
</organism>
<dbReference type="KEGG" id="vcy:IX92_19470"/>
<evidence type="ECO:0000256" key="5">
    <source>
        <dbReference type="ARBA" id="ARBA00022729"/>
    </source>
</evidence>
<dbReference type="InterPro" id="IPR051313">
    <property type="entry name" value="Bact_iron-sidero_bind"/>
</dbReference>
<keyword evidence="9" id="KW-1185">Reference proteome</keyword>
<keyword evidence="5 6" id="KW-0732">Signal</keyword>
<dbReference type="GO" id="GO:0030288">
    <property type="term" value="C:outer membrane-bounded periplasmic space"/>
    <property type="evidence" value="ECO:0007669"/>
    <property type="project" value="TreeGrafter"/>
</dbReference>
<dbReference type="SUPFAM" id="SSF53807">
    <property type="entry name" value="Helical backbone' metal receptor"/>
    <property type="match status" value="1"/>
</dbReference>
<evidence type="ECO:0000256" key="3">
    <source>
        <dbReference type="ARBA" id="ARBA00022448"/>
    </source>
</evidence>
<dbReference type="InterPro" id="IPR002491">
    <property type="entry name" value="ABC_transptr_periplasmic_BD"/>
</dbReference>
<evidence type="ECO:0000256" key="4">
    <source>
        <dbReference type="ARBA" id="ARBA00022496"/>
    </source>
</evidence>